<name>A0ABS5XT57_9MICO</name>
<dbReference type="Gene3D" id="3.10.105.10">
    <property type="entry name" value="Dipeptide-binding Protein, Domain 3"/>
    <property type="match status" value="1"/>
</dbReference>
<gene>
    <name evidence="6" type="ORF">J0P97_06480</name>
</gene>
<reference evidence="6 7" key="1">
    <citation type="submission" date="2021-03" db="EMBL/GenBank/DDBJ databases">
        <title>Microbacterium pauli sp. nov., isolated from microfiltered milk.</title>
        <authorList>
            <person name="Bellassi P."/>
            <person name="Fontana A."/>
            <person name="Callegari M.L."/>
            <person name="Lorenzo M."/>
            <person name="Cappa F."/>
        </authorList>
    </citation>
    <scope>NUCLEOTIDE SEQUENCE [LARGE SCALE GENOMIC DNA]</scope>
    <source>
        <strain evidence="6 7">DSM 18909</strain>
    </source>
</reference>
<dbReference type="PIRSF" id="PIRSF002741">
    <property type="entry name" value="MppA"/>
    <property type="match status" value="1"/>
</dbReference>
<evidence type="ECO:0000256" key="2">
    <source>
        <dbReference type="ARBA" id="ARBA00005695"/>
    </source>
</evidence>
<dbReference type="InterPro" id="IPR039424">
    <property type="entry name" value="SBP_5"/>
</dbReference>
<dbReference type="InterPro" id="IPR030678">
    <property type="entry name" value="Peptide/Ni-bd"/>
</dbReference>
<dbReference type="PANTHER" id="PTHR30290:SF10">
    <property type="entry name" value="PERIPLASMIC OLIGOPEPTIDE-BINDING PROTEIN-RELATED"/>
    <property type="match status" value="1"/>
</dbReference>
<keyword evidence="7" id="KW-1185">Reference proteome</keyword>
<keyword evidence="4" id="KW-0732">Signal</keyword>
<comment type="caution">
    <text evidence="6">The sequence shown here is derived from an EMBL/GenBank/DDBJ whole genome shotgun (WGS) entry which is preliminary data.</text>
</comment>
<organism evidence="6 7">
    <name type="scientific">Microbacterium flavum</name>
    <dbReference type="NCBI Taxonomy" id="415216"/>
    <lineage>
        <taxon>Bacteria</taxon>
        <taxon>Bacillati</taxon>
        <taxon>Actinomycetota</taxon>
        <taxon>Actinomycetes</taxon>
        <taxon>Micrococcales</taxon>
        <taxon>Microbacteriaceae</taxon>
        <taxon>Microbacterium</taxon>
    </lineage>
</organism>
<dbReference type="PROSITE" id="PS51257">
    <property type="entry name" value="PROKAR_LIPOPROTEIN"/>
    <property type="match status" value="1"/>
</dbReference>
<dbReference type="RefSeq" id="WP_215486966.1">
    <property type="nucleotide sequence ID" value="NZ_BAAAPJ010000005.1"/>
</dbReference>
<dbReference type="InterPro" id="IPR000914">
    <property type="entry name" value="SBP_5_dom"/>
</dbReference>
<evidence type="ECO:0000256" key="1">
    <source>
        <dbReference type="ARBA" id="ARBA00004196"/>
    </source>
</evidence>
<evidence type="ECO:0000256" key="4">
    <source>
        <dbReference type="ARBA" id="ARBA00022729"/>
    </source>
</evidence>
<dbReference type="Pfam" id="PF00496">
    <property type="entry name" value="SBP_bac_5"/>
    <property type="match status" value="1"/>
</dbReference>
<dbReference type="SUPFAM" id="SSF53850">
    <property type="entry name" value="Periplasmic binding protein-like II"/>
    <property type="match status" value="1"/>
</dbReference>
<keyword evidence="3" id="KW-0813">Transport</keyword>
<comment type="similarity">
    <text evidence="2">Belongs to the bacterial solute-binding protein 5 family.</text>
</comment>
<protein>
    <submittedName>
        <fullName evidence="6">Peptide ABC transporter substrate-binding protein</fullName>
    </submittedName>
</protein>
<proteinExistence type="inferred from homology"/>
<dbReference type="Proteomes" id="UP000740605">
    <property type="component" value="Unassembled WGS sequence"/>
</dbReference>
<evidence type="ECO:0000256" key="3">
    <source>
        <dbReference type="ARBA" id="ARBA00022448"/>
    </source>
</evidence>
<dbReference type="Gene3D" id="3.90.76.10">
    <property type="entry name" value="Dipeptide-binding Protein, Domain 1"/>
    <property type="match status" value="1"/>
</dbReference>
<evidence type="ECO:0000259" key="5">
    <source>
        <dbReference type="Pfam" id="PF00496"/>
    </source>
</evidence>
<accession>A0ABS5XT57</accession>
<feature type="domain" description="Solute-binding protein family 5" evidence="5">
    <location>
        <begin position="93"/>
        <end position="472"/>
    </location>
</feature>
<evidence type="ECO:0000313" key="6">
    <source>
        <dbReference type="EMBL" id="MBT8797717.1"/>
    </source>
</evidence>
<comment type="subcellular location">
    <subcellularLocation>
        <location evidence="1">Cell envelope</location>
    </subcellularLocation>
</comment>
<dbReference type="Gene3D" id="3.40.190.10">
    <property type="entry name" value="Periplasmic binding protein-like II"/>
    <property type="match status" value="1"/>
</dbReference>
<evidence type="ECO:0000313" key="7">
    <source>
        <dbReference type="Proteomes" id="UP000740605"/>
    </source>
</evidence>
<dbReference type="PANTHER" id="PTHR30290">
    <property type="entry name" value="PERIPLASMIC BINDING COMPONENT OF ABC TRANSPORTER"/>
    <property type="match status" value="1"/>
</dbReference>
<sequence length="550" mass="58212">MALHDIRGGSARTRLLGAASALGVATLLLAGCSGGGTTGGASGGGEGPGTPIIVGTTDKVTTLDPAGSYDNGSLAVQTQVFPYLVNTDYNSTEVVPDLAESAEFTAPNEYTVKLPAGLKWSNGHDLTSSDVKFSFERNLKIADPNGASSLLYNLDSVATPDDTTVVFTLKTDNDQVFPFILTSFPGAIVDEEVFSADAITPDQTIVDGDAFGGPYKITSWDFNKSVELSPNDSYKGLLDAPVNGGVILSYYGDSSNLKLAVQQGDIDVAYRSLSATDVDDLKGNDAVKVVDGPGGEIRYIVFNFNTQPFGTTTAEADPAKALAVRQAVADLVDRDAISEQVYKGTYTPLYSYVPAGFAGATDALKGLYGDGNGGPDAAKAKATLAAAGVTTPVKLSLQYSPDHYGPSSGDEYALVKSQLEKDGLFQVDLQSTEWVQYSKDRTSDVYPAYQLGWFPDYSDADNYLTPFFLEKNFLGNHYVNTEVNDLILQQAVEPDATKRTADIEKIQQLVAGDLSTVPLLQGAQVAVTGKDVSGVTLDASFKLRFAPITK</sequence>
<dbReference type="EMBL" id="JAFLHG010000005">
    <property type="protein sequence ID" value="MBT8797717.1"/>
    <property type="molecule type" value="Genomic_DNA"/>
</dbReference>